<proteinExistence type="predicted"/>
<keyword evidence="2" id="KW-1185">Reference proteome</keyword>
<evidence type="ECO:0000313" key="1">
    <source>
        <dbReference type="EMBL" id="GIY62521.1"/>
    </source>
</evidence>
<reference evidence="1 2" key="1">
    <citation type="submission" date="2021-06" db="EMBL/GenBank/DDBJ databases">
        <title>Caerostris darwini draft genome.</title>
        <authorList>
            <person name="Kono N."/>
            <person name="Arakawa K."/>
        </authorList>
    </citation>
    <scope>NUCLEOTIDE SEQUENCE [LARGE SCALE GENOMIC DNA]</scope>
</reference>
<name>A0AAV4UXR9_9ARAC</name>
<evidence type="ECO:0000313" key="2">
    <source>
        <dbReference type="Proteomes" id="UP001054837"/>
    </source>
</evidence>
<sequence length="67" mass="7715">MRKICIQSNIACALQIQKMASINFLLLFRELLGSLFLRNFQSELRKYLNCNQGTSFGNSPLMEVNMI</sequence>
<protein>
    <submittedName>
        <fullName evidence="1">Uncharacterized protein</fullName>
    </submittedName>
</protein>
<gene>
    <name evidence="1" type="ORF">CDAR_495381</name>
</gene>
<comment type="caution">
    <text evidence="1">The sequence shown here is derived from an EMBL/GenBank/DDBJ whole genome shotgun (WGS) entry which is preliminary data.</text>
</comment>
<dbReference type="AlphaFoldDB" id="A0AAV4UXR9"/>
<organism evidence="1 2">
    <name type="scientific">Caerostris darwini</name>
    <dbReference type="NCBI Taxonomy" id="1538125"/>
    <lineage>
        <taxon>Eukaryota</taxon>
        <taxon>Metazoa</taxon>
        <taxon>Ecdysozoa</taxon>
        <taxon>Arthropoda</taxon>
        <taxon>Chelicerata</taxon>
        <taxon>Arachnida</taxon>
        <taxon>Araneae</taxon>
        <taxon>Araneomorphae</taxon>
        <taxon>Entelegynae</taxon>
        <taxon>Araneoidea</taxon>
        <taxon>Araneidae</taxon>
        <taxon>Caerostris</taxon>
    </lineage>
</organism>
<dbReference type="Proteomes" id="UP001054837">
    <property type="component" value="Unassembled WGS sequence"/>
</dbReference>
<dbReference type="EMBL" id="BPLQ01012095">
    <property type="protein sequence ID" value="GIY62521.1"/>
    <property type="molecule type" value="Genomic_DNA"/>
</dbReference>
<accession>A0AAV4UXR9</accession>